<proteinExistence type="predicted"/>
<gene>
    <name evidence="1" type="ORF">SAMN05421757_109100</name>
</gene>
<dbReference type="EMBL" id="FZOY01000009">
    <property type="protein sequence ID" value="SNT27661.1"/>
    <property type="molecule type" value="Genomic_DNA"/>
</dbReference>
<evidence type="ECO:0008006" key="3">
    <source>
        <dbReference type="Google" id="ProtNLM"/>
    </source>
</evidence>
<accession>A0A239LB08</accession>
<reference evidence="1 2" key="1">
    <citation type="submission" date="2017-06" db="EMBL/GenBank/DDBJ databases">
        <authorList>
            <person name="Kim H.J."/>
            <person name="Triplett B.A."/>
        </authorList>
    </citation>
    <scope>NUCLEOTIDE SEQUENCE [LARGE SCALE GENOMIC DNA]</scope>
    <source>
        <strain evidence="1 2">DSM 29339</strain>
    </source>
</reference>
<dbReference type="Proteomes" id="UP000198426">
    <property type="component" value="Unassembled WGS sequence"/>
</dbReference>
<keyword evidence="2" id="KW-1185">Reference proteome</keyword>
<organism evidence="1 2">
    <name type="scientific">Tropicimonas sediminicola</name>
    <dbReference type="NCBI Taxonomy" id="1031541"/>
    <lineage>
        <taxon>Bacteria</taxon>
        <taxon>Pseudomonadati</taxon>
        <taxon>Pseudomonadota</taxon>
        <taxon>Alphaproteobacteria</taxon>
        <taxon>Rhodobacterales</taxon>
        <taxon>Roseobacteraceae</taxon>
        <taxon>Tropicimonas</taxon>
    </lineage>
</organism>
<evidence type="ECO:0000313" key="1">
    <source>
        <dbReference type="EMBL" id="SNT27661.1"/>
    </source>
</evidence>
<dbReference type="AlphaFoldDB" id="A0A239LB08"/>
<name>A0A239LB08_9RHOB</name>
<protein>
    <recommendedName>
        <fullName evidence="3">Tat pathway signal sequence domain protein</fullName>
    </recommendedName>
</protein>
<sequence length="130" mass="13714">MLVVSPAYAASDEAPAGLSIELSSAEELPGTCRMSFLIRNGSALDIDQAVYETVLFSREGQVALMTLLDLKDLPAGRPRVRQFQFDGLECAEIGSVLINGAHACEGEGLAVGACIDGLELTTRTDVELLG</sequence>
<evidence type="ECO:0000313" key="2">
    <source>
        <dbReference type="Proteomes" id="UP000198426"/>
    </source>
</evidence>